<protein>
    <submittedName>
        <fullName evidence="1">Uncharacterized protein</fullName>
    </submittedName>
</protein>
<organism evidence="1 2">
    <name type="scientific">Portunus trituberculatus</name>
    <name type="common">Swimming crab</name>
    <name type="synonym">Neptunus trituberculatus</name>
    <dbReference type="NCBI Taxonomy" id="210409"/>
    <lineage>
        <taxon>Eukaryota</taxon>
        <taxon>Metazoa</taxon>
        <taxon>Ecdysozoa</taxon>
        <taxon>Arthropoda</taxon>
        <taxon>Crustacea</taxon>
        <taxon>Multicrustacea</taxon>
        <taxon>Malacostraca</taxon>
        <taxon>Eumalacostraca</taxon>
        <taxon>Eucarida</taxon>
        <taxon>Decapoda</taxon>
        <taxon>Pleocyemata</taxon>
        <taxon>Brachyura</taxon>
        <taxon>Eubrachyura</taxon>
        <taxon>Portunoidea</taxon>
        <taxon>Portunidae</taxon>
        <taxon>Portuninae</taxon>
        <taxon>Portunus</taxon>
    </lineage>
</organism>
<sequence length="136" mass="14740">MTTEANRPYDVLWLNSVLRRDARQPGEDSTRVQAHLLLLLLLLLMGSPSARQARHPARPPDQALGAAACWWEGQEGHDIRVGLMGAGEGWHEEGGFREEEAGSGGRRRGVNLKAVWQGSEGAGISCTGVLWDSSQG</sequence>
<reference evidence="1 2" key="1">
    <citation type="submission" date="2019-05" db="EMBL/GenBank/DDBJ databases">
        <title>Another draft genome of Portunus trituberculatus and its Hox gene families provides insights of decapod evolution.</title>
        <authorList>
            <person name="Jeong J.-H."/>
            <person name="Song I."/>
            <person name="Kim S."/>
            <person name="Choi T."/>
            <person name="Kim D."/>
            <person name="Ryu S."/>
            <person name="Kim W."/>
        </authorList>
    </citation>
    <scope>NUCLEOTIDE SEQUENCE [LARGE SCALE GENOMIC DNA]</scope>
    <source>
        <tissue evidence="1">Muscle</tissue>
    </source>
</reference>
<evidence type="ECO:0000313" key="2">
    <source>
        <dbReference type="Proteomes" id="UP000324222"/>
    </source>
</evidence>
<evidence type="ECO:0000313" key="1">
    <source>
        <dbReference type="EMBL" id="MPC79969.1"/>
    </source>
</evidence>
<dbReference type="Proteomes" id="UP000324222">
    <property type="component" value="Unassembled WGS sequence"/>
</dbReference>
<comment type="caution">
    <text evidence="1">The sequence shown here is derived from an EMBL/GenBank/DDBJ whole genome shotgun (WGS) entry which is preliminary data.</text>
</comment>
<proteinExistence type="predicted"/>
<dbReference type="AlphaFoldDB" id="A0A5B7IDR1"/>
<gene>
    <name evidence="1" type="ORF">E2C01_074530</name>
</gene>
<accession>A0A5B7IDR1</accession>
<name>A0A5B7IDR1_PORTR</name>
<keyword evidence="2" id="KW-1185">Reference proteome</keyword>
<dbReference type="EMBL" id="VSRR010052587">
    <property type="protein sequence ID" value="MPC79969.1"/>
    <property type="molecule type" value="Genomic_DNA"/>
</dbReference>